<feature type="transmembrane region" description="Helical" evidence="7">
    <location>
        <begin position="528"/>
        <end position="547"/>
    </location>
</feature>
<dbReference type="PANTHER" id="PTHR33406">
    <property type="entry name" value="MEMBRANE PROTEIN MJ1562-RELATED"/>
    <property type="match status" value="1"/>
</dbReference>
<accession>A0ABP5LW79</accession>
<evidence type="ECO:0000259" key="8">
    <source>
        <dbReference type="PROSITE" id="PS50156"/>
    </source>
</evidence>
<comment type="caution">
    <text evidence="9">The sequence shown here is derived from an EMBL/GenBank/DDBJ whole genome shotgun (WGS) entry which is preliminary data.</text>
</comment>
<evidence type="ECO:0000313" key="10">
    <source>
        <dbReference type="Proteomes" id="UP001501771"/>
    </source>
</evidence>
<keyword evidence="4 7" id="KW-0812">Transmembrane</keyword>
<keyword evidence="6 7" id="KW-0472">Membrane</keyword>
<evidence type="ECO:0000256" key="3">
    <source>
        <dbReference type="ARBA" id="ARBA00022475"/>
    </source>
</evidence>
<evidence type="ECO:0000256" key="6">
    <source>
        <dbReference type="ARBA" id="ARBA00023136"/>
    </source>
</evidence>
<dbReference type="Pfam" id="PF03176">
    <property type="entry name" value="MMPL"/>
    <property type="match status" value="2"/>
</dbReference>
<evidence type="ECO:0000256" key="2">
    <source>
        <dbReference type="ARBA" id="ARBA00010157"/>
    </source>
</evidence>
<dbReference type="InterPro" id="IPR050545">
    <property type="entry name" value="Mycobact_MmpL"/>
</dbReference>
<dbReference type="EMBL" id="BAAAQR010000017">
    <property type="protein sequence ID" value="GAA2155215.1"/>
    <property type="molecule type" value="Genomic_DNA"/>
</dbReference>
<keyword evidence="5 7" id="KW-1133">Transmembrane helix</keyword>
<protein>
    <submittedName>
        <fullName evidence="9">MMPL family transporter</fullName>
    </submittedName>
</protein>
<feature type="domain" description="SSD" evidence="8">
    <location>
        <begin position="199"/>
        <end position="328"/>
    </location>
</feature>
<dbReference type="Gene3D" id="1.20.1640.10">
    <property type="entry name" value="Multidrug efflux transporter AcrB transmembrane domain"/>
    <property type="match status" value="2"/>
</dbReference>
<name>A0ABP5LW79_9ACTN</name>
<dbReference type="InterPro" id="IPR004869">
    <property type="entry name" value="MMPL_dom"/>
</dbReference>
<comment type="subcellular location">
    <subcellularLocation>
        <location evidence="1">Cell membrane</location>
        <topology evidence="1">Multi-pass membrane protein</topology>
    </subcellularLocation>
</comment>
<evidence type="ECO:0000256" key="5">
    <source>
        <dbReference type="ARBA" id="ARBA00022989"/>
    </source>
</evidence>
<feature type="transmembrane region" description="Helical" evidence="7">
    <location>
        <begin position="228"/>
        <end position="250"/>
    </location>
</feature>
<feature type="transmembrane region" description="Helical" evidence="7">
    <location>
        <begin position="15"/>
        <end position="33"/>
    </location>
</feature>
<dbReference type="PROSITE" id="PS50156">
    <property type="entry name" value="SSD"/>
    <property type="match status" value="1"/>
</dbReference>
<feature type="transmembrane region" description="Helical" evidence="7">
    <location>
        <begin position="632"/>
        <end position="659"/>
    </location>
</feature>
<comment type="similarity">
    <text evidence="2">Belongs to the resistance-nodulation-cell division (RND) (TC 2.A.6) family. MmpL subfamily.</text>
</comment>
<evidence type="ECO:0000313" key="9">
    <source>
        <dbReference type="EMBL" id="GAA2155215.1"/>
    </source>
</evidence>
<dbReference type="PANTHER" id="PTHR33406:SF11">
    <property type="entry name" value="MEMBRANE PROTEIN SCO6666-RELATED"/>
    <property type="match status" value="1"/>
</dbReference>
<dbReference type="RefSeq" id="WP_344157307.1">
    <property type="nucleotide sequence ID" value="NZ_BAAAQR010000017.1"/>
</dbReference>
<evidence type="ECO:0000256" key="7">
    <source>
        <dbReference type="SAM" id="Phobius"/>
    </source>
</evidence>
<feature type="transmembrane region" description="Helical" evidence="7">
    <location>
        <begin position="299"/>
        <end position="329"/>
    </location>
</feature>
<feature type="transmembrane region" description="Helical" evidence="7">
    <location>
        <begin position="372"/>
        <end position="392"/>
    </location>
</feature>
<reference evidence="10" key="1">
    <citation type="journal article" date="2019" name="Int. J. Syst. Evol. Microbiol.">
        <title>The Global Catalogue of Microorganisms (GCM) 10K type strain sequencing project: providing services to taxonomists for standard genome sequencing and annotation.</title>
        <authorList>
            <consortium name="The Broad Institute Genomics Platform"/>
            <consortium name="The Broad Institute Genome Sequencing Center for Infectious Disease"/>
            <person name="Wu L."/>
            <person name="Ma J."/>
        </authorList>
    </citation>
    <scope>NUCLEOTIDE SEQUENCE [LARGE SCALE GENOMIC DNA]</scope>
    <source>
        <strain evidence="10">JCM 16022</strain>
    </source>
</reference>
<keyword evidence="3" id="KW-1003">Cell membrane</keyword>
<feature type="transmembrane region" description="Helical" evidence="7">
    <location>
        <begin position="665"/>
        <end position="688"/>
    </location>
</feature>
<feature type="transmembrane region" description="Helical" evidence="7">
    <location>
        <begin position="559"/>
        <end position="580"/>
    </location>
</feature>
<dbReference type="Proteomes" id="UP001501771">
    <property type="component" value="Unassembled WGS sequence"/>
</dbReference>
<proteinExistence type="inferred from homology"/>
<evidence type="ECO:0000256" key="1">
    <source>
        <dbReference type="ARBA" id="ARBA00004651"/>
    </source>
</evidence>
<feature type="transmembrane region" description="Helical" evidence="7">
    <location>
        <begin position="180"/>
        <end position="208"/>
    </location>
</feature>
<sequence length="739" mass="77557">MNALLERLGRFAGRHRWWVVGVWLVVLVGLTLTNRAVGGNFVNNYTVPGSQSANGLEALQRDFNSASGYSGQIVFHAEKGTVKDQANAVAKTMKNVGGLPHVIKATDPLSVPGTPAVSKDGTIAYGTVSWDVVPASLDTAYLDSLNSAVQPAESAGLVVDYGGNAGQIGQEPSDRRSETLGLVCALILLLIMFVSIVAALIPLVGAIFSVGTGLALVGLLAAGPQLPTTAPTVATLLGLGVAVDYGLFLVARHREQLDAGMGIGDSIGRTVATSGAAVVIAGSTVVIAILGLYVSGVPFVGAMGAAAAIVVAVTMLSALTLVPAFLAIARNRVRKRSERSKVLDAHDIERAHAAHEASAFARWGRLVSRQPWPWAIGSAALLLVLAIPLLSLRLGQLDPGTDPKSDSDRRAYDLISQGFGEGQNGPITVVLKLPKQSQDKTQKLLDNATSTLTKTSDVASVAPPSVNKAATVAVINVIPKSSPQAQRTTDLVDHLRDSVLPTLGATSTYLVGTTAGNVDFTQRIGERMIWLILAVVLLSFVLLTIAFRSIVISVKAAILNLLSVGAAYGVVVAVFQWGWGSQLLGIDQDLPIPAYVPMLMFAIVFGLSMDYEVFLLSRVREAWHQTGDAHRAVAIGIGSTARVITSAAAIMVVVFSSFVLNSNPAVKMLAVGMAVAVLIDASVVRMVLVPALMSILGAHAWWLPRWLDRVIPDLQLEGPIEPVPATEPESEPVAGAPRP</sequence>
<keyword evidence="10" id="KW-1185">Reference proteome</keyword>
<organism evidence="9 10">
    <name type="scientific">Nocardioides koreensis</name>
    <dbReference type="NCBI Taxonomy" id="433651"/>
    <lineage>
        <taxon>Bacteria</taxon>
        <taxon>Bacillati</taxon>
        <taxon>Actinomycetota</taxon>
        <taxon>Actinomycetes</taxon>
        <taxon>Propionibacteriales</taxon>
        <taxon>Nocardioidaceae</taxon>
        <taxon>Nocardioides</taxon>
    </lineage>
</organism>
<gene>
    <name evidence="9" type="ORF">GCM10009844_42010</name>
</gene>
<feature type="transmembrane region" description="Helical" evidence="7">
    <location>
        <begin position="592"/>
        <end position="611"/>
    </location>
</feature>
<dbReference type="InterPro" id="IPR000731">
    <property type="entry name" value="SSD"/>
</dbReference>
<feature type="transmembrane region" description="Helical" evidence="7">
    <location>
        <begin position="271"/>
        <end position="293"/>
    </location>
</feature>
<evidence type="ECO:0000256" key="4">
    <source>
        <dbReference type="ARBA" id="ARBA00022692"/>
    </source>
</evidence>
<dbReference type="SUPFAM" id="SSF82866">
    <property type="entry name" value="Multidrug efflux transporter AcrB transmembrane domain"/>
    <property type="match status" value="2"/>
</dbReference>